<gene>
    <name evidence="1" type="ORF">L798_11415</name>
</gene>
<reference evidence="1 2" key="1">
    <citation type="journal article" date="2014" name="Nat. Commun.">
        <title>Molecular traces of alternative social organization in a termite genome.</title>
        <authorList>
            <person name="Terrapon N."/>
            <person name="Li C."/>
            <person name="Robertson H.M."/>
            <person name="Ji L."/>
            <person name="Meng X."/>
            <person name="Booth W."/>
            <person name="Chen Z."/>
            <person name="Childers C.P."/>
            <person name="Glastad K.M."/>
            <person name="Gokhale K."/>
            <person name="Gowin J."/>
            <person name="Gronenberg W."/>
            <person name="Hermansen R.A."/>
            <person name="Hu H."/>
            <person name="Hunt B.G."/>
            <person name="Huylmans A.K."/>
            <person name="Khalil S.M."/>
            <person name="Mitchell R.D."/>
            <person name="Munoz-Torres M.C."/>
            <person name="Mustard J.A."/>
            <person name="Pan H."/>
            <person name="Reese J.T."/>
            <person name="Scharf M.E."/>
            <person name="Sun F."/>
            <person name="Vogel H."/>
            <person name="Xiao J."/>
            <person name="Yang W."/>
            <person name="Yang Z."/>
            <person name="Yang Z."/>
            <person name="Zhou J."/>
            <person name="Zhu J."/>
            <person name="Brent C.S."/>
            <person name="Elsik C.G."/>
            <person name="Goodisman M.A."/>
            <person name="Liberles D.A."/>
            <person name="Roe R.M."/>
            <person name="Vargo E.L."/>
            <person name="Vilcinskas A."/>
            <person name="Wang J."/>
            <person name="Bornberg-Bauer E."/>
            <person name="Korb J."/>
            <person name="Zhang G."/>
            <person name="Liebig J."/>
        </authorList>
    </citation>
    <scope>NUCLEOTIDE SEQUENCE [LARGE SCALE GENOMIC DNA]</scope>
    <source>
        <tissue evidence="1">Whole organism</tissue>
    </source>
</reference>
<dbReference type="InParanoid" id="A0A067R7M0"/>
<accession>A0A067R7M0</accession>
<dbReference type="Proteomes" id="UP000027135">
    <property type="component" value="Unassembled WGS sequence"/>
</dbReference>
<sequence>MQNGEKEKKGQDKLSRWILGKYRYRSDMQLREETAPVKAGRCPQSLTKLITGMICNEGEGGALIRVTRGFALMITEKKSKEWMRCFHDRVRQCNLMPMTSLIMSHISVFGGEDGLDLMTQAMADYLDTPVGCASGGP</sequence>
<evidence type="ECO:0000313" key="2">
    <source>
        <dbReference type="Proteomes" id="UP000027135"/>
    </source>
</evidence>
<name>A0A067R7M0_ZOONE</name>
<dbReference type="EMBL" id="KK852888">
    <property type="protein sequence ID" value="KDR14326.1"/>
    <property type="molecule type" value="Genomic_DNA"/>
</dbReference>
<protein>
    <submittedName>
        <fullName evidence="1">Uncharacterized protein</fullName>
    </submittedName>
</protein>
<evidence type="ECO:0000313" key="1">
    <source>
        <dbReference type="EMBL" id="KDR14326.1"/>
    </source>
</evidence>
<proteinExistence type="predicted"/>
<dbReference type="AlphaFoldDB" id="A0A067R7M0"/>
<keyword evidence="2" id="KW-1185">Reference proteome</keyword>
<organism evidence="1 2">
    <name type="scientific">Zootermopsis nevadensis</name>
    <name type="common">Dampwood termite</name>
    <dbReference type="NCBI Taxonomy" id="136037"/>
    <lineage>
        <taxon>Eukaryota</taxon>
        <taxon>Metazoa</taxon>
        <taxon>Ecdysozoa</taxon>
        <taxon>Arthropoda</taxon>
        <taxon>Hexapoda</taxon>
        <taxon>Insecta</taxon>
        <taxon>Pterygota</taxon>
        <taxon>Neoptera</taxon>
        <taxon>Polyneoptera</taxon>
        <taxon>Dictyoptera</taxon>
        <taxon>Blattodea</taxon>
        <taxon>Blattoidea</taxon>
        <taxon>Termitoidae</taxon>
        <taxon>Termopsidae</taxon>
        <taxon>Zootermopsis</taxon>
    </lineage>
</organism>